<dbReference type="GO" id="GO:0006355">
    <property type="term" value="P:regulation of DNA-templated transcription"/>
    <property type="evidence" value="ECO:0007669"/>
    <property type="project" value="InterPro"/>
</dbReference>
<dbReference type="Gene3D" id="1.10.10.10">
    <property type="entry name" value="Winged helix-like DNA-binding domain superfamily/Winged helix DNA-binding domain"/>
    <property type="match status" value="1"/>
</dbReference>
<protein>
    <submittedName>
        <fullName evidence="3">Regulatory protein, luxR family</fullName>
    </submittedName>
</protein>
<feature type="coiled-coil region" evidence="1">
    <location>
        <begin position="159"/>
        <end position="186"/>
    </location>
</feature>
<name>A0A1K1QC69_9FLAO</name>
<dbReference type="InterPro" id="IPR016032">
    <property type="entry name" value="Sig_transdc_resp-reg_C-effctor"/>
</dbReference>
<keyword evidence="2" id="KW-0812">Transmembrane</keyword>
<keyword evidence="2" id="KW-1133">Transmembrane helix</keyword>
<evidence type="ECO:0000256" key="2">
    <source>
        <dbReference type="SAM" id="Phobius"/>
    </source>
</evidence>
<dbReference type="SUPFAM" id="SSF46894">
    <property type="entry name" value="C-terminal effector domain of the bipartite response regulators"/>
    <property type="match status" value="1"/>
</dbReference>
<dbReference type="STRING" id="1150368.SAMN02927921_02455"/>
<evidence type="ECO:0000313" key="4">
    <source>
        <dbReference type="Proteomes" id="UP000182248"/>
    </source>
</evidence>
<sequence>MVLLCFLFPLLSFGKEYENVWDNSPEYNSLFLTFHTEYELLLVWDTSLLEEVKVHCPETFGWRAYRAVKLFCGIRTDESELHKNPKNDMVPQPRQENVVRDNNSMEGKDAISNHPEKEHMVVKTMVYYIIAGGLIFWSVTFLLLIMLNRREHLHHLEIIREQRRIIKEKEEEHEALKKKLNLAFKEVVTLAKKNSPSFLARFQEVYPEVCEKLLEVNPKLVNTELSFCAMIWLNFSSKEIARYTFIQPKTVQIKKYRLRKKLKIPRDEDIYIWIKNL</sequence>
<dbReference type="Proteomes" id="UP000182248">
    <property type="component" value="Unassembled WGS sequence"/>
</dbReference>
<dbReference type="AlphaFoldDB" id="A0A1K1QC69"/>
<dbReference type="InterPro" id="IPR036388">
    <property type="entry name" value="WH-like_DNA-bd_sf"/>
</dbReference>
<feature type="transmembrane region" description="Helical" evidence="2">
    <location>
        <begin position="125"/>
        <end position="147"/>
    </location>
</feature>
<evidence type="ECO:0000256" key="1">
    <source>
        <dbReference type="SAM" id="Coils"/>
    </source>
</evidence>
<dbReference type="EMBL" id="FPJE01000012">
    <property type="protein sequence ID" value="SFW57511.1"/>
    <property type="molecule type" value="Genomic_DNA"/>
</dbReference>
<organism evidence="3 4">
    <name type="scientific">Sinomicrobium oceani</name>
    <dbReference type="NCBI Taxonomy" id="1150368"/>
    <lineage>
        <taxon>Bacteria</taxon>
        <taxon>Pseudomonadati</taxon>
        <taxon>Bacteroidota</taxon>
        <taxon>Flavobacteriia</taxon>
        <taxon>Flavobacteriales</taxon>
        <taxon>Flavobacteriaceae</taxon>
        <taxon>Sinomicrobium</taxon>
    </lineage>
</organism>
<reference evidence="3 4" key="1">
    <citation type="submission" date="2016-11" db="EMBL/GenBank/DDBJ databases">
        <authorList>
            <person name="Jaros S."/>
            <person name="Januszkiewicz K."/>
            <person name="Wedrychowicz H."/>
        </authorList>
    </citation>
    <scope>NUCLEOTIDE SEQUENCE [LARGE SCALE GENOMIC DNA]</scope>
    <source>
        <strain evidence="3 4">CGMCC 1.12145</strain>
    </source>
</reference>
<evidence type="ECO:0000313" key="3">
    <source>
        <dbReference type="EMBL" id="SFW57511.1"/>
    </source>
</evidence>
<keyword evidence="4" id="KW-1185">Reference proteome</keyword>
<proteinExistence type="predicted"/>
<accession>A0A1K1QC69</accession>
<gene>
    <name evidence="3" type="ORF">SAMN02927921_02455</name>
</gene>
<dbReference type="GO" id="GO:0003677">
    <property type="term" value="F:DNA binding"/>
    <property type="evidence" value="ECO:0007669"/>
    <property type="project" value="InterPro"/>
</dbReference>
<keyword evidence="2" id="KW-0472">Membrane</keyword>
<keyword evidence="1" id="KW-0175">Coiled coil</keyword>